<dbReference type="EMBL" id="BTGD01000025">
    <property type="protein sequence ID" value="GMM58882.1"/>
    <property type="molecule type" value="Genomic_DNA"/>
</dbReference>
<feature type="region of interest" description="Disordered" evidence="1">
    <location>
        <begin position="438"/>
        <end position="531"/>
    </location>
</feature>
<evidence type="ECO:0000313" key="3">
    <source>
        <dbReference type="Proteomes" id="UP001377567"/>
    </source>
</evidence>
<name>A0AAV5SAA9_MAUHU</name>
<gene>
    <name evidence="2" type="ORF">DAKH74_054990</name>
</gene>
<dbReference type="InterPro" id="IPR029005">
    <property type="entry name" value="LIM-bd/SEUSS"/>
</dbReference>
<protein>
    <submittedName>
        <fullName evidence="2">Uncharacterized protein</fullName>
    </submittedName>
</protein>
<accession>A0AAV5SAA9</accession>
<feature type="compositionally biased region" description="Polar residues" evidence="1">
    <location>
        <begin position="493"/>
        <end position="507"/>
    </location>
</feature>
<evidence type="ECO:0000256" key="1">
    <source>
        <dbReference type="SAM" id="MobiDB-lite"/>
    </source>
</evidence>
<evidence type="ECO:0000313" key="2">
    <source>
        <dbReference type="EMBL" id="GMM58882.1"/>
    </source>
</evidence>
<dbReference type="AlphaFoldDB" id="A0AAV5SAA9"/>
<keyword evidence="3" id="KW-1185">Reference proteome</keyword>
<dbReference type="Proteomes" id="UP001377567">
    <property type="component" value="Unassembled WGS sequence"/>
</dbReference>
<organism evidence="2 3">
    <name type="scientific">Maudiozyma humilis</name>
    <name type="common">Sour dough yeast</name>
    <name type="synonym">Kazachstania humilis</name>
    <dbReference type="NCBI Taxonomy" id="51915"/>
    <lineage>
        <taxon>Eukaryota</taxon>
        <taxon>Fungi</taxon>
        <taxon>Dikarya</taxon>
        <taxon>Ascomycota</taxon>
        <taxon>Saccharomycotina</taxon>
        <taxon>Saccharomycetes</taxon>
        <taxon>Saccharomycetales</taxon>
        <taxon>Saccharomycetaceae</taxon>
        <taxon>Maudiozyma</taxon>
    </lineage>
</organism>
<feature type="compositionally biased region" description="Polar residues" evidence="1">
    <location>
        <begin position="451"/>
        <end position="468"/>
    </location>
</feature>
<proteinExistence type="predicted"/>
<reference evidence="2 3" key="1">
    <citation type="journal article" date="2023" name="Elife">
        <title>Identification of key yeast species and microbe-microbe interactions impacting larval growth of Drosophila in the wild.</title>
        <authorList>
            <person name="Mure A."/>
            <person name="Sugiura Y."/>
            <person name="Maeda R."/>
            <person name="Honda K."/>
            <person name="Sakurai N."/>
            <person name="Takahashi Y."/>
            <person name="Watada M."/>
            <person name="Katoh T."/>
            <person name="Gotoh A."/>
            <person name="Gotoh Y."/>
            <person name="Taniguchi I."/>
            <person name="Nakamura K."/>
            <person name="Hayashi T."/>
            <person name="Katayama T."/>
            <person name="Uemura T."/>
            <person name="Hattori Y."/>
        </authorList>
    </citation>
    <scope>NUCLEOTIDE SEQUENCE [LARGE SCALE GENOMIC DNA]</scope>
    <source>
        <strain evidence="2 3">KH-74</strain>
    </source>
</reference>
<comment type="caution">
    <text evidence="2">The sequence shown here is derived from an EMBL/GenBank/DDBJ whole genome shotgun (WGS) entry which is preliminary data.</text>
</comment>
<feature type="compositionally biased region" description="Polar residues" evidence="1">
    <location>
        <begin position="145"/>
        <end position="158"/>
    </location>
</feature>
<feature type="compositionally biased region" description="Polar residues" evidence="1">
    <location>
        <begin position="520"/>
        <end position="531"/>
    </location>
</feature>
<dbReference type="Pfam" id="PF01803">
    <property type="entry name" value="LIM_bind"/>
    <property type="match status" value="1"/>
</dbReference>
<sequence>MATQPQQTVSSIDDFRNQMINGAARAGGFHSGVGVGVGAPGTRAEVYSEGVNNSARAEGYGEPPASYNNVYPMQRNTVPMESVQHNSAMTDTPPTKMHYGEMMNRAGRLQRQYTVPTLPNVPQQQAKRAASLNVSNMHRPRGASVDQQNTSTPSQQPHGNLLFRNMPYPMRRYIADIAKQKIYEFVETGNVSIEQILDQQYWQPVIDQLFSNTSTCTISKTTQNTNRHFMYLTKMFPAMCQSARYLNVSRFEAYPNQVFTQVLSNDTIFFSCLRLTFRIHYKDGSYVTHYSQFKGVFNRNFKIDWMDFVIHSFVPGIEWGALESALANPAHSAHISEHTIPIDPFNSNIQDTTATANKGESKNALMQKFATITQLRSNFDIFRNISAIGVHNDVVRSLQINEIMSDLRAVRIYQRKFGIGSPLDAMRAFVDNNAQHLPRQSASPHIPHASPQKNRTASVPVSGSTTARKNILRTERSVEQQHYNQDDLWQLYPSEQQAEAMGSSSGPLSDGSAGSAPGYNDSNVPNKRQKF</sequence>
<feature type="region of interest" description="Disordered" evidence="1">
    <location>
        <begin position="139"/>
        <end position="161"/>
    </location>
</feature>